<feature type="region of interest" description="Disordered" evidence="1">
    <location>
        <begin position="348"/>
        <end position="371"/>
    </location>
</feature>
<sequence>MGKNDDRPGAPIVIVGGYGAVGRVAAHTLTSWYPKRVIVAGRDPARARETVRSGSAARAIRVDATDPGDVARMLDERPAVVVMCVERGNAALARACLERGVHYVDISATAAVLHEIAELDPLAARHAATALLSVGVAPGLSNVLARHCVEALPSARSVDIDLLLGMGDAHGDDSVRWVVANLAAGNASGRTGRTRVRLRGFGMRTVHPFPFSDQYTIHDKLGLPATTRMCFDSAAATSLLFALSSARFFALARRLRAERLITSLFSRLHFGSSRFVVQARAADAHGAAVSSTVTGVGTARATGVVTALAVRRLLTGEAAPGVRHLDELVPVGPFLDELRGHGMTVHHDTPPLENRFGPRTTTVADGPATRP</sequence>
<evidence type="ECO:0000313" key="4">
    <source>
        <dbReference type="Proteomes" id="UP000217103"/>
    </source>
</evidence>
<evidence type="ECO:0000256" key="1">
    <source>
        <dbReference type="SAM" id="MobiDB-lite"/>
    </source>
</evidence>
<evidence type="ECO:0000313" key="3">
    <source>
        <dbReference type="EMBL" id="SDQ73494.1"/>
    </source>
</evidence>
<proteinExistence type="predicted"/>
<dbReference type="InterPro" id="IPR005097">
    <property type="entry name" value="Sacchrp_dh_NADP-bd"/>
</dbReference>
<accession>A0A1H1DAN8</accession>
<dbReference type="AlphaFoldDB" id="A0A1H1DAN8"/>
<dbReference type="Gene3D" id="3.40.50.720">
    <property type="entry name" value="NAD(P)-binding Rossmann-like Domain"/>
    <property type="match status" value="1"/>
</dbReference>
<dbReference type="OrthoDB" id="1910498at2"/>
<evidence type="ECO:0000259" key="2">
    <source>
        <dbReference type="Pfam" id="PF03435"/>
    </source>
</evidence>
<name>A0A1H1DAN8_9ACTN</name>
<dbReference type="SUPFAM" id="SSF51735">
    <property type="entry name" value="NAD(P)-binding Rossmann-fold domains"/>
    <property type="match status" value="1"/>
</dbReference>
<protein>
    <submittedName>
        <fullName evidence="3">Saccharopine dehydrogenase NADP binding domain-containing protein</fullName>
    </submittedName>
</protein>
<dbReference type="InterPro" id="IPR036291">
    <property type="entry name" value="NAD(P)-bd_dom_sf"/>
</dbReference>
<dbReference type="STRING" id="35622.SAMN04489764_1908"/>
<organism evidence="3 4">
    <name type="scientific">Thermostaphylospora chromogena</name>
    <dbReference type="NCBI Taxonomy" id="35622"/>
    <lineage>
        <taxon>Bacteria</taxon>
        <taxon>Bacillati</taxon>
        <taxon>Actinomycetota</taxon>
        <taxon>Actinomycetes</taxon>
        <taxon>Streptosporangiales</taxon>
        <taxon>Thermomonosporaceae</taxon>
        <taxon>Thermostaphylospora</taxon>
    </lineage>
</organism>
<keyword evidence="4" id="KW-1185">Reference proteome</keyword>
<feature type="domain" description="Saccharopine dehydrogenase NADP binding" evidence="2">
    <location>
        <begin position="12"/>
        <end position="130"/>
    </location>
</feature>
<dbReference type="Pfam" id="PF03435">
    <property type="entry name" value="Sacchrp_dh_NADP"/>
    <property type="match status" value="1"/>
</dbReference>
<dbReference type="Proteomes" id="UP000217103">
    <property type="component" value="Unassembled WGS sequence"/>
</dbReference>
<dbReference type="RefSeq" id="WP_093258698.1">
    <property type="nucleotide sequence ID" value="NZ_FNKK01000002.1"/>
</dbReference>
<dbReference type="PANTHER" id="PTHR43796">
    <property type="entry name" value="CARBOXYNORSPERMIDINE SYNTHASE"/>
    <property type="match status" value="1"/>
</dbReference>
<reference evidence="3 4" key="1">
    <citation type="submission" date="2016-10" db="EMBL/GenBank/DDBJ databases">
        <authorList>
            <person name="de Groot N.N."/>
        </authorList>
    </citation>
    <scope>NUCLEOTIDE SEQUENCE [LARGE SCALE GENOMIC DNA]</scope>
    <source>
        <strain evidence="3 4">DSM 43794</strain>
    </source>
</reference>
<dbReference type="PANTHER" id="PTHR43796:SF2">
    <property type="entry name" value="CARBOXYNORSPERMIDINE SYNTHASE"/>
    <property type="match status" value="1"/>
</dbReference>
<dbReference type="EMBL" id="FNKK01000002">
    <property type="protein sequence ID" value="SDQ73494.1"/>
    <property type="molecule type" value="Genomic_DNA"/>
</dbReference>
<gene>
    <name evidence="3" type="ORF">SAMN04489764_1908</name>
</gene>